<gene>
    <name evidence="2" type="primary">yunB</name>
    <name evidence="2" type="ORF">AB1471_09155</name>
</gene>
<accession>A0ABV3Q567</accession>
<feature type="transmembrane region" description="Helical" evidence="1">
    <location>
        <begin position="16"/>
        <end position="36"/>
    </location>
</feature>
<keyword evidence="1" id="KW-1133">Transmembrane helix</keyword>
<organism evidence="2 3">
    <name type="scientific">Jeotgalibacillus marinus</name>
    <dbReference type="NCBI Taxonomy" id="86667"/>
    <lineage>
        <taxon>Bacteria</taxon>
        <taxon>Bacillati</taxon>
        <taxon>Bacillota</taxon>
        <taxon>Bacilli</taxon>
        <taxon>Bacillales</taxon>
        <taxon>Caryophanaceae</taxon>
        <taxon>Jeotgalibacillus</taxon>
    </lineage>
</organism>
<dbReference type="RefSeq" id="WP_367779456.1">
    <property type="nucleotide sequence ID" value="NZ_JBFMIA010000006.1"/>
</dbReference>
<dbReference type="Proteomes" id="UP001556040">
    <property type="component" value="Unassembled WGS sequence"/>
</dbReference>
<protein>
    <submittedName>
        <fullName evidence="2">Sporulation protein YunB</fullName>
    </submittedName>
</protein>
<dbReference type="InterPro" id="IPR014197">
    <property type="entry name" value="Sporulation_prot_YunB"/>
</dbReference>
<sequence length="251" mass="27357">MKWKPKRTLGPLPMRYVWLFSSILFIGFTVLGLWLINTGIKPSLMLYAESQTKKIAALVISRAVSSEIANEMGINDIVENVSPDSSDITFNAEIMNRLQTETTQLVQAQLKAIERGDTSILDSLTPELDIELDTGGLGDTEGIVYTVPLGQATNNALLGNLGPQIPIRFHAIGSVTSQIIPKMTDFGINNVFVEVSIRLSVNVQIIVPFATQLTTIEQDIPVAMGIFRGEVPDFYNVGEGMTPAIPLPPSN</sequence>
<comment type="caution">
    <text evidence="2">The sequence shown here is derived from an EMBL/GenBank/DDBJ whole genome shotgun (WGS) entry which is preliminary data.</text>
</comment>
<evidence type="ECO:0000313" key="3">
    <source>
        <dbReference type="Proteomes" id="UP001556040"/>
    </source>
</evidence>
<proteinExistence type="predicted"/>
<dbReference type="Pfam" id="PF09560">
    <property type="entry name" value="Spore_YunB"/>
    <property type="match status" value="1"/>
</dbReference>
<keyword evidence="1" id="KW-0472">Membrane</keyword>
<dbReference type="EMBL" id="JBFMIA010000006">
    <property type="protein sequence ID" value="MEW9501968.1"/>
    <property type="molecule type" value="Genomic_DNA"/>
</dbReference>
<reference evidence="2 3" key="1">
    <citation type="journal article" date="1979" name="Int. J. Syst. Evol. Microbiol.">
        <title>Bacillus globisporus subsp. marinus subsp. nov.</title>
        <authorList>
            <person name="Liu H."/>
        </authorList>
    </citation>
    <scope>NUCLEOTIDE SEQUENCE [LARGE SCALE GENOMIC DNA]</scope>
    <source>
        <strain evidence="2 3">DSM 1297</strain>
    </source>
</reference>
<evidence type="ECO:0000313" key="2">
    <source>
        <dbReference type="EMBL" id="MEW9501968.1"/>
    </source>
</evidence>
<evidence type="ECO:0000256" key="1">
    <source>
        <dbReference type="SAM" id="Phobius"/>
    </source>
</evidence>
<name>A0ABV3Q567_9BACL</name>
<dbReference type="NCBIfam" id="TIGR02832">
    <property type="entry name" value="spo_yunB"/>
    <property type="match status" value="1"/>
</dbReference>
<keyword evidence="3" id="KW-1185">Reference proteome</keyword>
<keyword evidence="1" id="KW-0812">Transmembrane</keyword>
<dbReference type="PIRSF" id="PIRSF021383">
    <property type="entry name" value="YunB"/>
    <property type="match status" value="1"/>
</dbReference>